<feature type="chain" id="PRO_5021285599" evidence="3">
    <location>
        <begin position="24"/>
        <end position="374"/>
    </location>
</feature>
<evidence type="ECO:0000313" key="5">
    <source>
        <dbReference type="EMBL" id="TGE21053.1"/>
    </source>
</evidence>
<feature type="signal peptide" evidence="3">
    <location>
        <begin position="1"/>
        <end position="23"/>
    </location>
</feature>
<evidence type="ECO:0000259" key="4">
    <source>
        <dbReference type="Pfam" id="PF09375"/>
    </source>
</evidence>
<keyword evidence="6" id="KW-1185">Reference proteome</keyword>
<sequence>MRNSMKRSVVTALALLLSAWVMLSCQKDSSSDSANPSTEPDRKALLTQWADSVVKPGYKNFNDKFSVLKAKTTAFTAAPTTATLVEARQAWQQAYVEWQKVEMFEFGPAETVSLRNHFNIYPTDVAGINRNIASGTYNFELATAIPQQGFPALDYLLNGVATDDAAIAQQFASSEKHRRYLTDVVNKMNETFGTVYSQWNGSYRDTFINNTGTDASSSLSRVINAYSLYFERFLRAGKIGIPAGTMTGNPLPEKIEAFYHKGTLPLQLATTAHTAVQQFFNGRTGRPSLRAYLDAVGAKDSRTNQNLSTLISDQLKASYQQLSTLGPDLYTTMRSRNADAVASYNEMQKAVRMIKVDMTSALSITVTYVDNDGD</sequence>
<comment type="caution">
    <text evidence="5">The sequence shown here is derived from an EMBL/GenBank/DDBJ whole genome shotgun (WGS) entry which is preliminary data.</text>
</comment>
<accession>A0A4Z0PW11</accession>
<dbReference type="AlphaFoldDB" id="A0A4Z0PW11"/>
<comment type="subcellular location">
    <subcellularLocation>
        <location evidence="1">Cell envelope</location>
    </subcellularLocation>
</comment>
<organism evidence="5 6">
    <name type="scientific">Hymenobacter metallicola</name>
    <dbReference type="NCBI Taxonomy" id="2563114"/>
    <lineage>
        <taxon>Bacteria</taxon>
        <taxon>Pseudomonadati</taxon>
        <taxon>Bacteroidota</taxon>
        <taxon>Cytophagia</taxon>
        <taxon>Cytophagales</taxon>
        <taxon>Hymenobacteraceae</taxon>
        <taxon>Hymenobacter</taxon>
    </lineage>
</organism>
<dbReference type="InterPro" id="IPR034984">
    <property type="entry name" value="Imelysin-like_IPPA"/>
</dbReference>
<feature type="domain" description="Imelysin-like" evidence="4">
    <location>
        <begin position="56"/>
        <end position="324"/>
    </location>
</feature>
<evidence type="ECO:0000313" key="6">
    <source>
        <dbReference type="Proteomes" id="UP000298471"/>
    </source>
</evidence>
<reference evidence="5 6" key="1">
    <citation type="submission" date="2019-04" db="EMBL/GenBank/DDBJ databases">
        <authorList>
            <person name="Feng G."/>
            <person name="Zhang J."/>
            <person name="Zhu H."/>
        </authorList>
    </citation>
    <scope>NUCLEOTIDE SEQUENCE [LARGE SCALE GENOMIC DNA]</scope>
    <source>
        <strain evidence="5 6">9PBR-1</strain>
    </source>
</reference>
<evidence type="ECO:0000256" key="1">
    <source>
        <dbReference type="ARBA" id="ARBA00004196"/>
    </source>
</evidence>
<protein>
    <submittedName>
        <fullName evidence="5">Peptidase M75, Imelysin</fullName>
    </submittedName>
</protein>
<dbReference type="EMBL" id="SRMB01000007">
    <property type="protein sequence ID" value="TGE21053.1"/>
    <property type="molecule type" value="Genomic_DNA"/>
</dbReference>
<dbReference type="InterPro" id="IPR018976">
    <property type="entry name" value="Imelysin-like"/>
</dbReference>
<dbReference type="OrthoDB" id="650514at2"/>
<evidence type="ECO:0000256" key="2">
    <source>
        <dbReference type="ARBA" id="ARBA00022729"/>
    </source>
</evidence>
<keyword evidence="2 3" id="KW-0732">Signal</keyword>
<name>A0A4Z0PW11_9BACT</name>
<dbReference type="CDD" id="cd14659">
    <property type="entry name" value="Imelysin-like_IPPA"/>
    <property type="match status" value="1"/>
</dbReference>
<dbReference type="GO" id="GO:0030313">
    <property type="term" value="C:cell envelope"/>
    <property type="evidence" value="ECO:0007669"/>
    <property type="project" value="UniProtKB-SubCell"/>
</dbReference>
<dbReference type="InterPro" id="IPR038352">
    <property type="entry name" value="Imelysin_sf"/>
</dbReference>
<gene>
    <name evidence="5" type="ORF">E5K02_23875</name>
</gene>
<dbReference type="Proteomes" id="UP000298471">
    <property type="component" value="Unassembled WGS sequence"/>
</dbReference>
<dbReference type="PROSITE" id="PS51257">
    <property type="entry name" value="PROKAR_LIPOPROTEIN"/>
    <property type="match status" value="1"/>
</dbReference>
<dbReference type="Gene3D" id="1.20.1420.20">
    <property type="entry name" value="M75 peptidase, HXXE motif"/>
    <property type="match status" value="1"/>
</dbReference>
<proteinExistence type="predicted"/>
<dbReference type="Pfam" id="PF09375">
    <property type="entry name" value="Peptidase_M75"/>
    <property type="match status" value="1"/>
</dbReference>
<evidence type="ECO:0000256" key="3">
    <source>
        <dbReference type="SAM" id="SignalP"/>
    </source>
</evidence>